<dbReference type="InterPro" id="IPR009003">
    <property type="entry name" value="Peptidase_S1_PA"/>
</dbReference>
<dbReference type="AlphaFoldDB" id="A0A7R9C0C5"/>
<evidence type="ECO:0000256" key="3">
    <source>
        <dbReference type="SAM" id="SignalP"/>
    </source>
</evidence>
<dbReference type="InterPro" id="IPR001254">
    <property type="entry name" value="Trypsin_dom"/>
</dbReference>
<dbReference type="InterPro" id="IPR051487">
    <property type="entry name" value="Ser/Thr_Proteases_Immune/Dev"/>
</dbReference>
<evidence type="ECO:0000256" key="1">
    <source>
        <dbReference type="ARBA" id="ARBA00023157"/>
    </source>
</evidence>
<dbReference type="Proteomes" id="UP000678499">
    <property type="component" value="Unassembled WGS sequence"/>
</dbReference>
<keyword evidence="3" id="KW-0732">Signal</keyword>
<evidence type="ECO:0000313" key="5">
    <source>
        <dbReference type="EMBL" id="CAD7283661.1"/>
    </source>
</evidence>
<feature type="chain" id="PRO_5036210520" description="Peptidase S1 domain-containing protein" evidence="3">
    <location>
        <begin position="25"/>
        <end position="255"/>
    </location>
</feature>
<proteinExistence type="inferred from homology"/>
<dbReference type="GO" id="GO:0006508">
    <property type="term" value="P:proteolysis"/>
    <property type="evidence" value="ECO:0007669"/>
    <property type="project" value="InterPro"/>
</dbReference>
<evidence type="ECO:0000313" key="6">
    <source>
        <dbReference type="Proteomes" id="UP000678499"/>
    </source>
</evidence>
<evidence type="ECO:0000259" key="4">
    <source>
        <dbReference type="PROSITE" id="PS50240"/>
    </source>
</evidence>
<evidence type="ECO:0000256" key="2">
    <source>
        <dbReference type="ARBA" id="ARBA00024195"/>
    </source>
</evidence>
<feature type="signal peptide" evidence="3">
    <location>
        <begin position="1"/>
        <end position="24"/>
    </location>
</feature>
<gene>
    <name evidence="5" type="ORF">NMOB1V02_LOCUS11274</name>
</gene>
<feature type="domain" description="Peptidase S1" evidence="4">
    <location>
        <begin position="48"/>
        <end position="255"/>
    </location>
</feature>
<dbReference type="PROSITE" id="PS50240">
    <property type="entry name" value="TRYPSIN_DOM"/>
    <property type="match status" value="1"/>
</dbReference>
<dbReference type="Gene3D" id="2.40.10.10">
    <property type="entry name" value="Trypsin-like serine proteases"/>
    <property type="match status" value="2"/>
</dbReference>
<dbReference type="PANTHER" id="PTHR24256">
    <property type="entry name" value="TRYPTASE-RELATED"/>
    <property type="match status" value="1"/>
</dbReference>
<name>A0A7R9C0C5_9CRUS</name>
<dbReference type="EMBL" id="CAJPEX010005817">
    <property type="protein sequence ID" value="CAG0923813.1"/>
    <property type="molecule type" value="Genomic_DNA"/>
</dbReference>
<comment type="similarity">
    <text evidence="2">Belongs to the peptidase S1 family. CLIP subfamily.</text>
</comment>
<dbReference type="Pfam" id="PF00089">
    <property type="entry name" value="Trypsin"/>
    <property type="match status" value="1"/>
</dbReference>
<dbReference type="EMBL" id="OA887854">
    <property type="protein sequence ID" value="CAD7283661.1"/>
    <property type="molecule type" value="Genomic_DNA"/>
</dbReference>
<dbReference type="GO" id="GO:0004252">
    <property type="term" value="F:serine-type endopeptidase activity"/>
    <property type="evidence" value="ECO:0007669"/>
    <property type="project" value="InterPro"/>
</dbReference>
<protein>
    <recommendedName>
        <fullName evidence="4">Peptidase S1 domain-containing protein</fullName>
    </recommendedName>
</protein>
<dbReference type="OrthoDB" id="6748788at2759"/>
<dbReference type="InterPro" id="IPR043504">
    <property type="entry name" value="Peptidase_S1_PA_chymotrypsin"/>
</dbReference>
<sequence>MQTSIMYLWAALFCLVMSLEGTFALNTGITLGNEEESVQQHQEPPPKIKGGLRVQNRTLAPWMAHISSDNAVCGGSLISNQVILTTASCVAASRSVSAQDPIFKISKTITYSLGGLTTIQGDESSTGEIQGTLKDTKNGVKVHPGYSYPINNLALVRMLTEVSFTEYISPITLAAPLGPSPWEVFSEGYPVTILGWGVTEDADKSEDLLFVETTMRSTDICEYFWDCPNSPTYFDHGFHVCYAGQAAHGRCYFDA</sequence>
<reference evidence="5" key="1">
    <citation type="submission" date="2020-11" db="EMBL/GenBank/DDBJ databases">
        <authorList>
            <person name="Tran Van P."/>
        </authorList>
    </citation>
    <scope>NUCLEOTIDE SEQUENCE</scope>
</reference>
<dbReference type="SUPFAM" id="SSF50494">
    <property type="entry name" value="Trypsin-like serine proteases"/>
    <property type="match status" value="1"/>
</dbReference>
<dbReference type="SMART" id="SM00020">
    <property type="entry name" value="Tryp_SPc"/>
    <property type="match status" value="1"/>
</dbReference>
<keyword evidence="1" id="KW-1015">Disulfide bond</keyword>
<organism evidence="5">
    <name type="scientific">Notodromas monacha</name>
    <dbReference type="NCBI Taxonomy" id="399045"/>
    <lineage>
        <taxon>Eukaryota</taxon>
        <taxon>Metazoa</taxon>
        <taxon>Ecdysozoa</taxon>
        <taxon>Arthropoda</taxon>
        <taxon>Crustacea</taxon>
        <taxon>Oligostraca</taxon>
        <taxon>Ostracoda</taxon>
        <taxon>Podocopa</taxon>
        <taxon>Podocopida</taxon>
        <taxon>Cypridocopina</taxon>
        <taxon>Cypridoidea</taxon>
        <taxon>Cyprididae</taxon>
        <taxon>Notodromas</taxon>
    </lineage>
</organism>
<keyword evidence="6" id="KW-1185">Reference proteome</keyword>
<accession>A0A7R9C0C5</accession>